<protein>
    <submittedName>
        <fullName evidence="3">AbrB/MazE/SpoVT family DNA-binding domain-containing protein</fullName>
    </submittedName>
</protein>
<comment type="caution">
    <text evidence="3">The sequence shown here is derived from an EMBL/GenBank/DDBJ whole genome shotgun (WGS) entry which is preliminary data.</text>
</comment>
<dbReference type="AlphaFoldDB" id="A0A8J6PRT2"/>
<dbReference type="Proteomes" id="UP000643405">
    <property type="component" value="Unassembled WGS sequence"/>
</dbReference>
<keyword evidence="1 3" id="KW-0238">DNA-binding</keyword>
<dbReference type="GO" id="GO:0003677">
    <property type="term" value="F:DNA binding"/>
    <property type="evidence" value="ECO:0007669"/>
    <property type="project" value="UniProtKB-UniRule"/>
</dbReference>
<dbReference type="PROSITE" id="PS51740">
    <property type="entry name" value="SPOVT_ABRB"/>
    <property type="match status" value="1"/>
</dbReference>
<dbReference type="SUPFAM" id="SSF89447">
    <property type="entry name" value="AbrB/MazE/MraZ-like"/>
    <property type="match status" value="1"/>
</dbReference>
<evidence type="ECO:0000313" key="3">
    <source>
        <dbReference type="EMBL" id="MBD0413819.1"/>
    </source>
</evidence>
<keyword evidence="4" id="KW-1185">Reference proteome</keyword>
<dbReference type="Pfam" id="PF04014">
    <property type="entry name" value="MazE_antitoxin"/>
    <property type="match status" value="1"/>
</dbReference>
<feature type="domain" description="SpoVT-AbrB" evidence="2">
    <location>
        <begin position="2"/>
        <end position="47"/>
    </location>
</feature>
<accession>A0A8J6PRT2</accession>
<dbReference type="Gene3D" id="2.10.260.10">
    <property type="match status" value="1"/>
</dbReference>
<evidence type="ECO:0000256" key="1">
    <source>
        <dbReference type="PROSITE-ProRule" id="PRU01076"/>
    </source>
</evidence>
<evidence type="ECO:0000313" key="4">
    <source>
        <dbReference type="Proteomes" id="UP000643405"/>
    </source>
</evidence>
<dbReference type="InterPro" id="IPR007159">
    <property type="entry name" value="SpoVT-AbrB_dom"/>
</dbReference>
<proteinExistence type="predicted"/>
<evidence type="ECO:0000259" key="2">
    <source>
        <dbReference type="PROSITE" id="PS51740"/>
    </source>
</evidence>
<gene>
    <name evidence="3" type="ORF">ICI42_04035</name>
</gene>
<name>A0A8J6PRT2_9HYPH</name>
<reference evidence="3" key="1">
    <citation type="submission" date="2020-09" db="EMBL/GenBank/DDBJ databases">
        <title>Genome seq and assembly of Tianweitania sp.</title>
        <authorList>
            <person name="Chhetri G."/>
        </authorList>
    </citation>
    <scope>NUCLEOTIDE SEQUENCE</scope>
    <source>
        <strain evidence="3">Rool2</strain>
    </source>
</reference>
<organism evidence="3 4">
    <name type="scientific">Oryzicola mucosus</name>
    <dbReference type="NCBI Taxonomy" id="2767425"/>
    <lineage>
        <taxon>Bacteria</taxon>
        <taxon>Pseudomonadati</taxon>
        <taxon>Pseudomonadota</taxon>
        <taxon>Alphaproteobacteria</taxon>
        <taxon>Hyphomicrobiales</taxon>
        <taxon>Phyllobacteriaceae</taxon>
        <taxon>Oryzicola</taxon>
    </lineage>
</organism>
<sequence length="92" mass="10210">MSVLATITSKGQITIPKEVRLRHDLKAGDTVEFLEEGGRTYVRPRKIRAIDLAGILGRPPSGKSLAIEEFDDAIADAVAEEWAEFEARERET</sequence>
<dbReference type="NCBIfam" id="TIGR01439">
    <property type="entry name" value="lp_hng_hel_AbrB"/>
    <property type="match status" value="1"/>
</dbReference>
<dbReference type="EMBL" id="JACVVX010000001">
    <property type="protein sequence ID" value="MBD0413819.1"/>
    <property type="molecule type" value="Genomic_DNA"/>
</dbReference>
<dbReference type="RefSeq" id="WP_188163221.1">
    <property type="nucleotide sequence ID" value="NZ_JACVVX010000001.1"/>
</dbReference>
<dbReference type="InterPro" id="IPR037914">
    <property type="entry name" value="SpoVT-AbrB_sf"/>
</dbReference>
<dbReference type="SMART" id="SM00966">
    <property type="entry name" value="SpoVT_AbrB"/>
    <property type="match status" value="1"/>
</dbReference>